<feature type="transmembrane region" description="Helical" evidence="1">
    <location>
        <begin position="6"/>
        <end position="22"/>
    </location>
</feature>
<dbReference type="EMBL" id="FRFC01000004">
    <property type="protein sequence ID" value="SHO47027.1"/>
    <property type="molecule type" value="Genomic_DNA"/>
</dbReference>
<sequence>MIRIPLLHFFYIEAITSNIVFWKNNSKTSIMAILGVLVLVSVVAPAYADQVVKPTSAGTLNVGFETNPATPNPGDQTELKISFINKKDNTLQQHIDYKVSVTQGDNQVFGTQVTHTAEGAVSIPFQFQTAGTYQVTVEVQGILFQPIPPETASFDIVVGPAVPEFGPMAGMIIAISIVSVIAISRKVHI</sequence>
<dbReference type="AlphaFoldDB" id="A0A2H1EIV2"/>
<organism evidence="2 3">
    <name type="scientific">Nitrosotalea sinensis</name>
    <dbReference type="NCBI Taxonomy" id="1499975"/>
    <lineage>
        <taxon>Archaea</taxon>
        <taxon>Nitrososphaerota</taxon>
        <taxon>Nitrososphaeria</taxon>
        <taxon>Nitrosotaleales</taxon>
        <taxon>Nitrosotaleaceae</taxon>
        <taxon>Nitrosotalea</taxon>
    </lineage>
</organism>
<evidence type="ECO:0000313" key="2">
    <source>
        <dbReference type="EMBL" id="SHO47027.1"/>
    </source>
</evidence>
<protein>
    <recommendedName>
        <fullName evidence="4">PEFG-CTERM sorting domain-containing protein</fullName>
    </recommendedName>
</protein>
<keyword evidence="1" id="KW-1133">Transmembrane helix</keyword>
<name>A0A2H1EIV2_9ARCH</name>
<evidence type="ECO:0000313" key="3">
    <source>
        <dbReference type="Proteomes" id="UP000232412"/>
    </source>
</evidence>
<gene>
    <name evidence="2" type="ORF">NSIN_30324</name>
</gene>
<evidence type="ECO:0008006" key="4">
    <source>
        <dbReference type="Google" id="ProtNLM"/>
    </source>
</evidence>
<keyword evidence="3" id="KW-1185">Reference proteome</keyword>
<feature type="transmembrane region" description="Helical" evidence="1">
    <location>
        <begin position="29"/>
        <end position="48"/>
    </location>
</feature>
<accession>A0A2H1EIV2</accession>
<feature type="transmembrane region" description="Helical" evidence="1">
    <location>
        <begin position="165"/>
        <end position="183"/>
    </location>
</feature>
<proteinExistence type="predicted"/>
<keyword evidence="1" id="KW-0472">Membrane</keyword>
<keyword evidence="1" id="KW-0812">Transmembrane</keyword>
<dbReference type="Proteomes" id="UP000232412">
    <property type="component" value="Unassembled WGS sequence"/>
</dbReference>
<evidence type="ECO:0000256" key="1">
    <source>
        <dbReference type="SAM" id="Phobius"/>
    </source>
</evidence>
<reference evidence="3" key="1">
    <citation type="submission" date="2016-12" db="EMBL/GenBank/DDBJ databases">
        <authorList>
            <person name="Herbold C."/>
        </authorList>
    </citation>
    <scope>NUCLEOTIDE SEQUENCE [LARGE SCALE GENOMIC DNA]</scope>
</reference>